<evidence type="ECO:0000256" key="1">
    <source>
        <dbReference type="SAM" id="Phobius"/>
    </source>
</evidence>
<gene>
    <name evidence="2" type="ORF">C4520_01315</name>
</gene>
<keyword evidence="1" id="KW-0812">Transmembrane</keyword>
<keyword evidence="1" id="KW-1133">Transmembrane helix</keyword>
<proteinExistence type="predicted"/>
<organism evidence="2 3">
    <name type="scientific">Abyssobacteria bacterium (strain SURF_5)</name>
    <dbReference type="NCBI Taxonomy" id="2093360"/>
    <lineage>
        <taxon>Bacteria</taxon>
        <taxon>Pseudomonadati</taxon>
        <taxon>Candidatus Hydrogenedentota</taxon>
        <taxon>Candidatus Abyssobacteria</taxon>
    </lineage>
</organism>
<feature type="transmembrane region" description="Helical" evidence="1">
    <location>
        <begin position="6"/>
        <end position="28"/>
    </location>
</feature>
<dbReference type="Proteomes" id="UP000265882">
    <property type="component" value="Unassembled WGS sequence"/>
</dbReference>
<keyword evidence="1" id="KW-0472">Membrane</keyword>
<dbReference type="AlphaFoldDB" id="A0A3A4PDB2"/>
<comment type="caution">
    <text evidence="2">The sequence shown here is derived from an EMBL/GenBank/DDBJ whole genome shotgun (WGS) entry which is preliminary data.</text>
</comment>
<reference evidence="2 3" key="1">
    <citation type="journal article" date="2017" name="ISME J.">
        <title>Energy and carbon metabolisms in a deep terrestrial subsurface fluid microbial community.</title>
        <authorList>
            <person name="Momper L."/>
            <person name="Jungbluth S.P."/>
            <person name="Lee M.D."/>
            <person name="Amend J.P."/>
        </authorList>
    </citation>
    <scope>NUCLEOTIDE SEQUENCE [LARGE SCALE GENOMIC DNA]</scope>
    <source>
        <strain evidence="2">SURF_5</strain>
    </source>
</reference>
<accession>A0A3A4PDB2</accession>
<dbReference type="EMBL" id="QZKU01000014">
    <property type="protein sequence ID" value="RJP26001.1"/>
    <property type="molecule type" value="Genomic_DNA"/>
</dbReference>
<name>A0A3A4PDB2_ABYX5</name>
<evidence type="ECO:0000313" key="2">
    <source>
        <dbReference type="EMBL" id="RJP26001.1"/>
    </source>
</evidence>
<sequence length="146" mass="16987">MKHKIIYTALAALVLAGFLIFMFLAGILHAPVRVEEIERVSSPDIAPHMIVDAVITQSDAGATTSFVYHVFLVPKGHVPEKEDEVFTADKVRDLRVTWREPRFLEIRYERARIFYFRNFWTRKKMLSYVVEIRLVPQNESFSLGYP</sequence>
<evidence type="ECO:0000313" key="3">
    <source>
        <dbReference type="Proteomes" id="UP000265882"/>
    </source>
</evidence>
<protein>
    <submittedName>
        <fullName evidence="2">Uncharacterized protein</fullName>
    </submittedName>
</protein>